<keyword evidence="2" id="KW-1185">Reference proteome</keyword>
<reference evidence="2" key="1">
    <citation type="journal article" date="2022" name="New Phytol.">
        <title>Phylogenomic structure and speciation in an emerging model: the Sphagnum magellanicum complex (Bryophyta).</title>
        <authorList>
            <person name="Shaw A.J."/>
            <person name="Piatkowski B."/>
            <person name="Duffy A.M."/>
            <person name="Aguero B."/>
            <person name="Imwattana K."/>
            <person name="Nieto-Lugilde M."/>
            <person name="Healey A."/>
            <person name="Weston D.J."/>
            <person name="Patel M.N."/>
            <person name="Schmutz J."/>
            <person name="Grimwood J."/>
            <person name="Yavitt J.B."/>
            <person name="Hassel K."/>
            <person name="Stenoien H.K."/>
            <person name="Flatberg K.I."/>
            <person name="Bickford C.P."/>
            <person name="Hicks K.A."/>
        </authorList>
    </citation>
    <scope>NUCLEOTIDE SEQUENCE [LARGE SCALE GENOMIC DNA]</scope>
</reference>
<name>A0ACB8HM40_9BRYO</name>
<accession>A0ACB8HM40</accession>
<sequence>MDTICGFCNAKMWIKERSAKSRKNHPQFSLCCENDKVMLPNLPATPQKLEIRMYNSVLAFTSFGVKVDESVIGGPGPYSFRIQGELYHKIGSLCLVEGQQPQFAQLYIHDTKHERQNRHVVMPSLDPTTLDRLLTMMYNINPYVEVFKMARDMMATEGVPMDLKLRFIASRTKDACRYNVQMADEVVALMVGDGLQDAIAIGDNSAAAIGQRIILLSSFTVGPRHMVQNYRDAMVIYRWAGCSNVFVTFTCNPQWLEIKRESLINDIHKNHILGRTIAEIYVVEFQKRGLPHAHILIFFTEDYKPHMVEDVNRMISAELPNSETNKLAHETVAKCTMHGPCGAMFPNAPCMEESKCKKQYPRKVATETVMNVNGYPIYRRKDTGHTVVVHGIELDNRWVVPHNVYLSTKYDAHINVEVCNNIRAIKYLFKYVYKRHDRATVEISRQSNNATEGNVVDTDEIKKYFDCRYVSASEAAWRIFKFDIHERGNTISHFQNDAHKMVQNKPRIGSYTKLYVRSIPSAMGFAIGHMYYAHPTSGERYYLRMLLNCVKGATSYKHLLTVDGKVHDTFKDACIVMGLLADDNEWDQTLEEAGVWASGRQLRDMFASMLMFCEVTNPRQLWDTHWEFLGDDIEAMTHCERADPTVTLPEDALKDRALYEIDQVLMRNGYRLEGFPTLPKSNYIPSVHGGNRLVQEELAYDRHSLTTDADNAEDKLNDDQCNAYETILNVVTNKEGKLFFVYGSGGTDSRFKILIDLHDELTCNITQKMKVAELVRKVDLIIWDEAPMMHRRAFEAVDRTLRDLMQFDDAQATEKIFGGKTMVLGGDIRQILHVVPKGGREDIVSASLPRSHLWQHVTILRLHINMRVMATDYEELLAEDCSLRGLIRTIYPDHQCHSGDAMYLMQRDILAPKNTKIDEVNNAILESLSEESHTYLNANSLTPTKEGASVATGVSMDSLYPVEFLNTLRFSGIANHELQLKMGMPILLLRNFNQSIRLCNGTRLIVKRLGQRVIEAEIITGNNVGKRVFIPHIIMSPSGTNWPFVLCRRQFPVRVAFAITINKSQGQTFNNVGVYLPSPIYSHGQLYVTISRNRNRKVKELKWEGTNGCLKRKVF</sequence>
<evidence type="ECO:0000313" key="1">
    <source>
        <dbReference type="EMBL" id="KAH9557293.1"/>
    </source>
</evidence>
<protein>
    <submittedName>
        <fullName evidence="1">Uncharacterized protein</fullName>
    </submittedName>
</protein>
<proteinExistence type="predicted"/>
<comment type="caution">
    <text evidence="1">The sequence shown here is derived from an EMBL/GenBank/DDBJ whole genome shotgun (WGS) entry which is preliminary data.</text>
</comment>
<organism evidence="1 2">
    <name type="scientific">Sphagnum magellanicum</name>
    <dbReference type="NCBI Taxonomy" id="128215"/>
    <lineage>
        <taxon>Eukaryota</taxon>
        <taxon>Viridiplantae</taxon>
        <taxon>Streptophyta</taxon>
        <taxon>Embryophyta</taxon>
        <taxon>Bryophyta</taxon>
        <taxon>Sphagnophytina</taxon>
        <taxon>Sphagnopsida</taxon>
        <taxon>Sphagnales</taxon>
        <taxon>Sphagnaceae</taxon>
        <taxon>Sphagnum</taxon>
    </lineage>
</organism>
<dbReference type="EMBL" id="CM038913">
    <property type="protein sequence ID" value="KAH9557293.1"/>
    <property type="molecule type" value="Genomic_DNA"/>
</dbReference>
<dbReference type="Proteomes" id="UP000828922">
    <property type="component" value="Linkage Group LG07"/>
</dbReference>
<gene>
    <name evidence="1" type="ORF">CY35_07G078700</name>
</gene>
<evidence type="ECO:0000313" key="2">
    <source>
        <dbReference type="Proteomes" id="UP000828922"/>
    </source>
</evidence>